<dbReference type="PATRIC" id="fig|56107.3.peg.2224"/>
<keyword evidence="3" id="KW-1185">Reference proteome</keyword>
<dbReference type="eggNOG" id="ENOG50309AP">
    <property type="taxonomic scope" value="Bacteria"/>
</dbReference>
<dbReference type="STRING" id="56107.Cylst_2005"/>
<protein>
    <submittedName>
        <fullName evidence="2">Uncharacterized protein</fullName>
    </submittedName>
</protein>
<feature type="transmembrane region" description="Helical" evidence="1">
    <location>
        <begin position="78"/>
        <end position="97"/>
    </location>
</feature>
<gene>
    <name evidence="2" type="ORF">Cylst_2005</name>
</gene>
<keyword evidence="1" id="KW-0472">Membrane</keyword>
<feature type="transmembrane region" description="Helical" evidence="1">
    <location>
        <begin position="12"/>
        <end position="31"/>
    </location>
</feature>
<name>K9WWQ6_9NOST</name>
<keyword evidence="1" id="KW-1133">Transmembrane helix</keyword>
<dbReference type="EMBL" id="CP003642">
    <property type="protein sequence ID" value="AFZ24249.1"/>
    <property type="molecule type" value="Genomic_DNA"/>
</dbReference>
<keyword evidence="1" id="KW-0812">Transmembrane</keyword>
<accession>K9WWQ6</accession>
<dbReference type="Proteomes" id="UP000010475">
    <property type="component" value="Chromosome"/>
</dbReference>
<feature type="transmembrane region" description="Helical" evidence="1">
    <location>
        <begin position="51"/>
        <end position="71"/>
    </location>
</feature>
<sequence length="114" mass="12641">MNLKYIKEKLFPVIKVVSIVGITSAICLEIWDIQSLTTNNHLPSILNPVLIIARLALAAHFVEGVIAACYAPAKNQKPIKYGVYTFFVGLFGLLELFDNHSQIPDLSKQSESEP</sequence>
<dbReference type="KEGG" id="csg:Cylst_2005"/>
<organism evidence="2 3">
    <name type="scientific">Cylindrospermum stagnale PCC 7417</name>
    <dbReference type="NCBI Taxonomy" id="56107"/>
    <lineage>
        <taxon>Bacteria</taxon>
        <taxon>Bacillati</taxon>
        <taxon>Cyanobacteriota</taxon>
        <taxon>Cyanophyceae</taxon>
        <taxon>Nostocales</taxon>
        <taxon>Nostocaceae</taxon>
        <taxon>Cylindrospermum</taxon>
    </lineage>
</organism>
<evidence type="ECO:0000256" key="1">
    <source>
        <dbReference type="SAM" id="Phobius"/>
    </source>
</evidence>
<dbReference type="OrthoDB" id="573258at2"/>
<evidence type="ECO:0000313" key="2">
    <source>
        <dbReference type="EMBL" id="AFZ24249.1"/>
    </source>
</evidence>
<proteinExistence type="predicted"/>
<dbReference type="HOGENOM" id="CLU_165994_0_0_3"/>
<evidence type="ECO:0000313" key="3">
    <source>
        <dbReference type="Proteomes" id="UP000010475"/>
    </source>
</evidence>
<dbReference type="AlphaFoldDB" id="K9WWQ6"/>
<dbReference type="RefSeq" id="WP_015207504.1">
    <property type="nucleotide sequence ID" value="NC_019757.1"/>
</dbReference>
<reference evidence="2 3" key="1">
    <citation type="submission" date="2012-06" db="EMBL/GenBank/DDBJ databases">
        <title>Finished chromosome of genome of Cylindrospermum stagnale PCC 7417.</title>
        <authorList>
            <consortium name="US DOE Joint Genome Institute"/>
            <person name="Gugger M."/>
            <person name="Coursin T."/>
            <person name="Rippka R."/>
            <person name="Tandeau De Marsac N."/>
            <person name="Huntemann M."/>
            <person name="Wei C.-L."/>
            <person name="Han J."/>
            <person name="Detter J.C."/>
            <person name="Han C."/>
            <person name="Tapia R."/>
            <person name="Chen A."/>
            <person name="Kyrpides N."/>
            <person name="Mavromatis K."/>
            <person name="Markowitz V."/>
            <person name="Szeto E."/>
            <person name="Ivanova N."/>
            <person name="Pagani I."/>
            <person name="Pati A."/>
            <person name="Goodwin L."/>
            <person name="Nordberg H.P."/>
            <person name="Cantor M.N."/>
            <person name="Hua S.X."/>
            <person name="Woyke T."/>
            <person name="Kerfeld C.A."/>
        </authorList>
    </citation>
    <scope>NUCLEOTIDE SEQUENCE [LARGE SCALE GENOMIC DNA]</scope>
    <source>
        <strain evidence="2 3">PCC 7417</strain>
    </source>
</reference>